<evidence type="ECO:0000256" key="6">
    <source>
        <dbReference type="ARBA" id="ARBA00022989"/>
    </source>
</evidence>
<dbReference type="OrthoDB" id="5298386at2"/>
<dbReference type="InterPro" id="IPR043604">
    <property type="entry name" value="DUF883_N"/>
</dbReference>
<name>A0A0U4NZL9_9PSED</name>
<dbReference type="RefSeq" id="WP_059314308.1">
    <property type="nucleotide sequence ID" value="NZ_CP013987.1"/>
</dbReference>
<reference evidence="10 11" key="1">
    <citation type="submission" date="2016-01" db="EMBL/GenBank/DDBJ databases">
        <title>Annotation of Pseudomonas oryzihabitans USDA-ARS-USMARC-56511.</title>
        <authorList>
            <person name="Harhay G.P."/>
            <person name="Harhay D.M."/>
            <person name="Smith T.P.L."/>
            <person name="Bono J.L."/>
            <person name="Heaton M.P."/>
            <person name="Clawson M.L."/>
            <person name="Chitko-Mckown C.G."/>
            <person name="Capik S.F."/>
            <person name="DeDonder K.D."/>
            <person name="Apley M.D."/>
            <person name="Lubbers B.V."/>
            <person name="White B.J."/>
            <person name="Larson R.L."/>
        </authorList>
    </citation>
    <scope>NUCLEOTIDE SEQUENCE [LARGE SCALE GENOMIC DNA]</scope>
    <source>
        <strain evidence="10 11">USDA-ARS-USMARC-56511</strain>
    </source>
</reference>
<keyword evidence="7" id="KW-0472">Membrane</keyword>
<evidence type="ECO:0008006" key="12">
    <source>
        <dbReference type="Google" id="ProtNLM"/>
    </source>
</evidence>
<accession>A0A0U4NZL9</accession>
<evidence type="ECO:0000256" key="5">
    <source>
        <dbReference type="ARBA" id="ARBA00022692"/>
    </source>
</evidence>
<dbReference type="Pfam" id="PF19029">
    <property type="entry name" value="DUF883_C"/>
    <property type="match status" value="1"/>
</dbReference>
<dbReference type="EMBL" id="CP013987">
    <property type="protein sequence ID" value="ALZ84097.1"/>
    <property type="molecule type" value="Genomic_DNA"/>
</dbReference>
<sequence>MNDKISPVLKDELAADIDEQAHQQNTDRVRRHLGEAEQALTDEFHTLLADAEQLLKHTASMAGEQADELRAKLSSSLERSRDVLKTKQDDLYRQGVVAKETTEEYVADNPFKALGIAAGVGFLIGLLASRR</sequence>
<dbReference type="PANTHER" id="PTHR35893">
    <property type="entry name" value="INNER MEMBRANE PROTEIN-RELATED"/>
    <property type="match status" value="1"/>
</dbReference>
<evidence type="ECO:0000256" key="1">
    <source>
        <dbReference type="ARBA" id="ARBA00004377"/>
    </source>
</evidence>
<organism evidence="10 11">
    <name type="scientific">Pseudomonas oryzihabitans</name>
    <dbReference type="NCBI Taxonomy" id="47885"/>
    <lineage>
        <taxon>Bacteria</taxon>
        <taxon>Pseudomonadati</taxon>
        <taxon>Pseudomonadota</taxon>
        <taxon>Gammaproteobacteria</taxon>
        <taxon>Pseudomonadales</taxon>
        <taxon>Pseudomonadaceae</taxon>
        <taxon>Pseudomonas</taxon>
    </lineage>
</organism>
<keyword evidence="4" id="KW-0997">Cell inner membrane</keyword>
<evidence type="ECO:0000259" key="9">
    <source>
        <dbReference type="Pfam" id="PF19029"/>
    </source>
</evidence>
<keyword evidence="6" id="KW-1133">Transmembrane helix</keyword>
<feature type="domain" description="DUF883" evidence="9">
    <location>
        <begin position="102"/>
        <end position="131"/>
    </location>
</feature>
<comment type="similarity">
    <text evidence="2">Belongs to the ElaB/YgaM/YqjD family.</text>
</comment>
<gene>
    <name evidence="10" type="ORF">APT59_07670</name>
</gene>
<dbReference type="InterPro" id="IPR043605">
    <property type="entry name" value="DUF883_C"/>
</dbReference>
<comment type="subcellular location">
    <subcellularLocation>
        <location evidence="1">Cell inner membrane</location>
        <topology evidence="1">Single-pass membrane protein</topology>
    </subcellularLocation>
</comment>
<evidence type="ECO:0000313" key="11">
    <source>
        <dbReference type="Proteomes" id="UP000064137"/>
    </source>
</evidence>
<feature type="domain" description="DUF883" evidence="8">
    <location>
        <begin position="40"/>
        <end position="84"/>
    </location>
</feature>
<dbReference type="InterPro" id="IPR010279">
    <property type="entry name" value="YqjD/ElaB"/>
</dbReference>
<evidence type="ECO:0000256" key="3">
    <source>
        <dbReference type="ARBA" id="ARBA00022475"/>
    </source>
</evidence>
<dbReference type="KEGG" id="por:APT59_07670"/>
<protein>
    <recommendedName>
        <fullName evidence="12">DUF883 domain-containing protein</fullName>
    </recommendedName>
</protein>
<dbReference type="GO" id="GO:0043022">
    <property type="term" value="F:ribosome binding"/>
    <property type="evidence" value="ECO:0007669"/>
    <property type="project" value="InterPro"/>
</dbReference>
<dbReference type="GO" id="GO:0005886">
    <property type="term" value="C:plasma membrane"/>
    <property type="evidence" value="ECO:0007669"/>
    <property type="project" value="UniProtKB-SubCell"/>
</dbReference>
<evidence type="ECO:0000259" key="8">
    <source>
        <dbReference type="Pfam" id="PF05957"/>
    </source>
</evidence>
<dbReference type="Pfam" id="PF05957">
    <property type="entry name" value="DUF883"/>
    <property type="match status" value="1"/>
</dbReference>
<proteinExistence type="inferred from homology"/>
<dbReference type="Proteomes" id="UP000064137">
    <property type="component" value="Chromosome"/>
</dbReference>
<evidence type="ECO:0000313" key="10">
    <source>
        <dbReference type="EMBL" id="ALZ84097.1"/>
    </source>
</evidence>
<keyword evidence="3" id="KW-1003">Cell membrane</keyword>
<keyword evidence="5" id="KW-0812">Transmembrane</keyword>
<dbReference type="PANTHER" id="PTHR35893:SF3">
    <property type="entry name" value="INNER MEMBRANE PROTEIN"/>
    <property type="match status" value="1"/>
</dbReference>
<evidence type="ECO:0000256" key="4">
    <source>
        <dbReference type="ARBA" id="ARBA00022519"/>
    </source>
</evidence>
<evidence type="ECO:0000256" key="7">
    <source>
        <dbReference type="ARBA" id="ARBA00023136"/>
    </source>
</evidence>
<evidence type="ECO:0000256" key="2">
    <source>
        <dbReference type="ARBA" id="ARBA00010423"/>
    </source>
</evidence>
<dbReference type="AlphaFoldDB" id="A0A0U4NZL9"/>